<evidence type="ECO:0000256" key="1">
    <source>
        <dbReference type="ARBA" id="ARBA00004196"/>
    </source>
</evidence>
<protein>
    <submittedName>
        <fullName evidence="5">Biotin/lipoyl-binding protein</fullName>
    </submittedName>
</protein>
<comment type="subcellular location">
    <subcellularLocation>
        <location evidence="1">Cell envelope</location>
    </subcellularLocation>
</comment>
<dbReference type="Proteomes" id="UP000436047">
    <property type="component" value="Unassembled WGS sequence"/>
</dbReference>
<gene>
    <name evidence="5" type="ORF">FYJ45_16340</name>
</gene>
<name>A0A6N7W5E8_9FIRM</name>
<dbReference type="Gene3D" id="1.20.120.330">
    <property type="entry name" value="Nucleotidyltransferases domain 2"/>
    <property type="match status" value="1"/>
</dbReference>
<evidence type="ECO:0000256" key="3">
    <source>
        <dbReference type="SAM" id="Coils"/>
    </source>
</evidence>
<sequence length="663" mass="73338">MRLHREEKINRIIQQQKEMLASGEKNGPVIKKSMQRMAVQSLIVFFTLMFVCTVISRVSLSITTASVSVSTLASGTLTERAFVEGRIQAAADRSIRLPEGLWVTAVNAQEGSQVNKGDPLLAFEVPSMEAQVKKLEEEIHILTLRIDLSESGGGNEVAAAQRALEDAQREYERLASKYVRSDTRLKEDYTKSEEKLAAAETEDDRAAAAVKQELIREAEAVVKEAEENLYSVREAAEDAIHAAEKELDEASENLDASKNAYQKLLEAYKQAESTLDAAKQAVSDIEKAIEEQEPGGDTDYTEELNAAKEELSKAQEEFTQAEKNLSDAEYKTSSYDSAAENLNAIKERWKTKTERAEASLNDANAALTAAKERTDFSDEAAVRQARAAIDAAKGTLNDVWREFEDNQYLAEEALYKAQRAVEAAQLALENAQQQAVMSQKERKITRLTCESELAEKEKLRDKLQEILNNGGYLSAPVSGTVLRTVEKGFRTKAGEEVVTLACNDKGFLFEGFLEEESARYFLAGDKGELMFRLDGSTQRSAAEISSIGMPDEEGKVFLTAVLQEGDYPAGMTAQLSLSKKSEIYHNCLPITALRSDSRGDHVLVIRKQNSVLGTEWVTARVDITVKDRDRQMMCVESALTYADQVITGSNKAITEGDRVRIGN</sequence>
<feature type="coiled-coil region" evidence="3">
    <location>
        <begin position="414"/>
        <end position="469"/>
    </location>
</feature>
<keyword evidence="4" id="KW-1133">Transmembrane helix</keyword>
<keyword evidence="4" id="KW-0472">Membrane</keyword>
<feature type="transmembrane region" description="Helical" evidence="4">
    <location>
        <begin position="41"/>
        <end position="60"/>
    </location>
</feature>
<organism evidence="5 6">
    <name type="scientific">Eisenbergiella porci</name>
    <dbReference type="NCBI Taxonomy" id="2652274"/>
    <lineage>
        <taxon>Bacteria</taxon>
        <taxon>Bacillati</taxon>
        <taxon>Bacillota</taxon>
        <taxon>Clostridia</taxon>
        <taxon>Lachnospirales</taxon>
        <taxon>Lachnospiraceae</taxon>
        <taxon>Eisenbergiella</taxon>
    </lineage>
</organism>
<evidence type="ECO:0000313" key="6">
    <source>
        <dbReference type="Proteomes" id="UP000436047"/>
    </source>
</evidence>
<proteinExistence type="predicted"/>
<dbReference type="PANTHER" id="PTHR32347">
    <property type="entry name" value="EFFLUX SYSTEM COMPONENT YKNX-RELATED"/>
    <property type="match status" value="1"/>
</dbReference>
<dbReference type="RefSeq" id="WP_154465821.1">
    <property type="nucleotide sequence ID" value="NZ_JAXDZL010000168.1"/>
</dbReference>
<accession>A0A6N7W5E8</accession>
<dbReference type="InterPro" id="IPR050465">
    <property type="entry name" value="UPF0194_transport"/>
</dbReference>
<reference evidence="5 6" key="1">
    <citation type="submission" date="2019-08" db="EMBL/GenBank/DDBJ databases">
        <title>In-depth cultivation of the pig gut microbiome towards novel bacterial diversity and tailored functional studies.</title>
        <authorList>
            <person name="Wylensek D."/>
            <person name="Hitch T.C.A."/>
            <person name="Clavel T."/>
        </authorList>
    </citation>
    <scope>NUCLEOTIDE SEQUENCE [LARGE SCALE GENOMIC DNA]</scope>
    <source>
        <strain evidence="5 6">WCA-389-WT-23B</strain>
    </source>
</reference>
<dbReference type="Gene3D" id="2.40.420.20">
    <property type="match status" value="1"/>
</dbReference>
<evidence type="ECO:0000313" key="5">
    <source>
        <dbReference type="EMBL" id="MSS89792.1"/>
    </source>
</evidence>
<keyword evidence="4" id="KW-0812">Transmembrane</keyword>
<feature type="coiled-coil region" evidence="3">
    <location>
        <begin position="125"/>
        <end position="373"/>
    </location>
</feature>
<dbReference type="GeneID" id="86054612"/>
<keyword evidence="6" id="KW-1185">Reference proteome</keyword>
<evidence type="ECO:0000256" key="2">
    <source>
        <dbReference type="ARBA" id="ARBA00023054"/>
    </source>
</evidence>
<comment type="caution">
    <text evidence="5">The sequence shown here is derived from an EMBL/GenBank/DDBJ whole genome shotgun (WGS) entry which is preliminary data.</text>
</comment>
<dbReference type="GO" id="GO:0030313">
    <property type="term" value="C:cell envelope"/>
    <property type="evidence" value="ECO:0007669"/>
    <property type="project" value="UniProtKB-SubCell"/>
</dbReference>
<dbReference type="EMBL" id="VUMI01000027">
    <property type="protein sequence ID" value="MSS89792.1"/>
    <property type="molecule type" value="Genomic_DNA"/>
</dbReference>
<keyword evidence="2 3" id="KW-0175">Coiled coil</keyword>
<evidence type="ECO:0000256" key="4">
    <source>
        <dbReference type="SAM" id="Phobius"/>
    </source>
</evidence>
<dbReference type="AlphaFoldDB" id="A0A6N7W5E8"/>